<reference evidence="2" key="2">
    <citation type="submission" date="2020-06" db="EMBL/GenBank/DDBJ databases">
        <authorList>
            <person name="Sheffer M."/>
        </authorList>
    </citation>
    <scope>NUCLEOTIDE SEQUENCE</scope>
</reference>
<proteinExistence type="predicted"/>
<feature type="region of interest" description="Disordered" evidence="1">
    <location>
        <begin position="1"/>
        <end position="22"/>
    </location>
</feature>
<feature type="compositionally biased region" description="Basic and acidic residues" evidence="1">
    <location>
        <begin position="13"/>
        <end position="22"/>
    </location>
</feature>
<evidence type="ECO:0000313" key="2">
    <source>
        <dbReference type="EMBL" id="KAF8787356.1"/>
    </source>
</evidence>
<dbReference type="EMBL" id="JABXBU010000015">
    <property type="protein sequence ID" value="KAF8787356.1"/>
    <property type="molecule type" value="Genomic_DNA"/>
</dbReference>
<evidence type="ECO:0000256" key="1">
    <source>
        <dbReference type="SAM" id="MobiDB-lite"/>
    </source>
</evidence>
<organism evidence="2 3">
    <name type="scientific">Argiope bruennichi</name>
    <name type="common">Wasp spider</name>
    <name type="synonym">Aranea bruennichi</name>
    <dbReference type="NCBI Taxonomy" id="94029"/>
    <lineage>
        <taxon>Eukaryota</taxon>
        <taxon>Metazoa</taxon>
        <taxon>Ecdysozoa</taxon>
        <taxon>Arthropoda</taxon>
        <taxon>Chelicerata</taxon>
        <taxon>Arachnida</taxon>
        <taxon>Araneae</taxon>
        <taxon>Araneomorphae</taxon>
        <taxon>Entelegynae</taxon>
        <taxon>Araneoidea</taxon>
        <taxon>Araneidae</taxon>
        <taxon>Argiope</taxon>
    </lineage>
</organism>
<protein>
    <submittedName>
        <fullName evidence="2">Uncharacterized protein</fullName>
    </submittedName>
</protein>
<accession>A0A8T0F834</accession>
<sequence length="79" mass="9463">MQVAEISRRRHGKYEDPSESRRQRTLIYTIPNEEGEHVQVCRNIFRNVFGVSARHLQTLKNFKKQGKFQYEDRLVKASR</sequence>
<evidence type="ECO:0000313" key="3">
    <source>
        <dbReference type="Proteomes" id="UP000807504"/>
    </source>
</evidence>
<name>A0A8T0F834_ARGBR</name>
<dbReference type="Proteomes" id="UP000807504">
    <property type="component" value="Unassembled WGS sequence"/>
</dbReference>
<gene>
    <name evidence="2" type="ORF">HNY73_008966</name>
</gene>
<comment type="caution">
    <text evidence="2">The sequence shown here is derived from an EMBL/GenBank/DDBJ whole genome shotgun (WGS) entry which is preliminary data.</text>
</comment>
<dbReference type="AlphaFoldDB" id="A0A8T0F834"/>
<reference evidence="2" key="1">
    <citation type="journal article" date="2020" name="bioRxiv">
        <title>Chromosome-level reference genome of the European wasp spider Argiope bruennichi: a resource for studies on range expansion and evolutionary adaptation.</title>
        <authorList>
            <person name="Sheffer M.M."/>
            <person name="Hoppe A."/>
            <person name="Krehenwinkel H."/>
            <person name="Uhl G."/>
            <person name="Kuss A.W."/>
            <person name="Jensen L."/>
            <person name="Jensen C."/>
            <person name="Gillespie R.G."/>
            <person name="Hoff K.J."/>
            <person name="Prost S."/>
        </authorList>
    </citation>
    <scope>NUCLEOTIDE SEQUENCE</scope>
</reference>
<keyword evidence="3" id="KW-1185">Reference proteome</keyword>